<comment type="subunit">
    <text evidence="8">Homodimer.</text>
</comment>
<evidence type="ECO:0000313" key="28">
    <source>
        <dbReference type="Proteomes" id="UP000324091"/>
    </source>
</evidence>
<comment type="similarity">
    <text evidence="7">Belongs to the pyridoxine kinase family.</text>
</comment>
<evidence type="ECO:0000256" key="6">
    <source>
        <dbReference type="ARBA" id="ARBA00005210"/>
    </source>
</evidence>
<dbReference type="Gene3D" id="3.40.1190.20">
    <property type="match status" value="2"/>
</dbReference>
<dbReference type="NCBIfam" id="TIGR00687">
    <property type="entry name" value="pyridox_kin"/>
    <property type="match status" value="1"/>
</dbReference>
<evidence type="ECO:0000256" key="20">
    <source>
        <dbReference type="ARBA" id="ARBA00023053"/>
    </source>
</evidence>
<evidence type="ECO:0000256" key="19">
    <source>
        <dbReference type="ARBA" id="ARBA00022990"/>
    </source>
</evidence>
<evidence type="ECO:0000256" key="14">
    <source>
        <dbReference type="ARBA" id="ARBA00022723"/>
    </source>
</evidence>
<evidence type="ECO:0000256" key="4">
    <source>
        <dbReference type="ARBA" id="ARBA00004750"/>
    </source>
</evidence>
<dbReference type="PANTHER" id="PTHR10534">
    <property type="entry name" value="PYRIDOXAL KINASE"/>
    <property type="match status" value="1"/>
</dbReference>
<comment type="catalytic activity">
    <reaction evidence="24">
        <text>pyridoxal + ATP = pyridoxal 5'-phosphate + ADP + H(+)</text>
        <dbReference type="Rhea" id="RHEA:10224"/>
        <dbReference type="ChEBI" id="CHEBI:15378"/>
        <dbReference type="ChEBI" id="CHEBI:17310"/>
        <dbReference type="ChEBI" id="CHEBI:30616"/>
        <dbReference type="ChEBI" id="CHEBI:456216"/>
        <dbReference type="ChEBI" id="CHEBI:597326"/>
        <dbReference type="EC" id="2.7.1.35"/>
    </reaction>
    <physiologicalReaction direction="left-to-right" evidence="24">
        <dbReference type="Rhea" id="RHEA:10225"/>
    </physiologicalReaction>
</comment>
<dbReference type="GO" id="GO:0005829">
    <property type="term" value="C:cytosol"/>
    <property type="evidence" value="ECO:0007669"/>
    <property type="project" value="UniProtKB-SubCell"/>
</dbReference>
<comment type="subcellular location">
    <subcellularLocation>
        <location evidence="3">Cytoplasm</location>
        <location evidence="3">Cytosol</location>
    </subcellularLocation>
</comment>
<dbReference type="GO" id="GO:0009443">
    <property type="term" value="P:pyridoxal 5'-phosphate salvage"/>
    <property type="evidence" value="ECO:0007669"/>
    <property type="project" value="InterPro"/>
</dbReference>
<dbReference type="InterPro" id="IPR029056">
    <property type="entry name" value="Ribokinase-like"/>
</dbReference>
<dbReference type="FunFam" id="3.40.1190.20:FF:000007">
    <property type="entry name" value="Pyridoxal kinase"/>
    <property type="match status" value="1"/>
</dbReference>
<evidence type="ECO:0000256" key="23">
    <source>
        <dbReference type="ARBA" id="ARBA00047310"/>
    </source>
</evidence>
<evidence type="ECO:0000256" key="13">
    <source>
        <dbReference type="ARBA" id="ARBA00022679"/>
    </source>
</evidence>
<evidence type="ECO:0000256" key="10">
    <source>
        <dbReference type="ARBA" id="ARBA00018134"/>
    </source>
</evidence>
<name>A0A5C6PQP9_9TELE</name>
<comment type="function">
    <text evidence="22">Catalyzes the phosphorylation of the dietary vitamin B6 vitamers pyridoxal (PL), pyridoxine (PN) and pyridoxamine (PM) to form pyridoxal 5'-phosphate (PLP), pyridoxine 5'-phosphate (PNP) and pyridoxamine 5'-phosphate (PMP), respectively. PLP is the active form of vitamin B6, and acts as a cofactor for over 140 different enzymatic reactions.</text>
</comment>
<evidence type="ECO:0000313" key="27">
    <source>
        <dbReference type="EMBL" id="TWW80600.1"/>
    </source>
</evidence>
<dbReference type="PANTHER" id="PTHR10534:SF2">
    <property type="entry name" value="PYRIDOXAL KINASE"/>
    <property type="match status" value="1"/>
</dbReference>
<feature type="domain" description="Pyridoxamine kinase/Phosphomethylpyrimidine kinase" evidence="26">
    <location>
        <begin position="166"/>
        <end position="347"/>
    </location>
</feature>
<evidence type="ECO:0000256" key="15">
    <source>
        <dbReference type="ARBA" id="ARBA00022741"/>
    </source>
</evidence>
<dbReference type="GO" id="GO:0046872">
    <property type="term" value="F:metal ion binding"/>
    <property type="evidence" value="ECO:0007669"/>
    <property type="project" value="UniProtKB-KW"/>
</dbReference>
<dbReference type="UniPathway" id="UPA01068">
    <property type="reaction ID" value="UER00298"/>
</dbReference>
<comment type="cofactor">
    <cofactor evidence="1">
        <name>Mg(2+)</name>
        <dbReference type="ChEBI" id="CHEBI:18420"/>
    </cofactor>
</comment>
<dbReference type="GO" id="GO:0008478">
    <property type="term" value="F:pyridoxal kinase activity"/>
    <property type="evidence" value="ECO:0007669"/>
    <property type="project" value="UniProtKB-EC"/>
</dbReference>
<proteinExistence type="inferred from homology"/>
<keyword evidence="13" id="KW-0808">Transferase</keyword>
<dbReference type="EC" id="2.7.1.35" evidence="9"/>
<accession>A0A5C6PQP9</accession>
<evidence type="ECO:0000256" key="17">
    <source>
        <dbReference type="ARBA" id="ARBA00022840"/>
    </source>
</evidence>
<protein>
    <recommendedName>
        <fullName evidence="10">Pyridoxal kinase</fullName>
        <ecNumber evidence="9">2.7.1.35</ecNumber>
    </recommendedName>
    <alternativeName>
        <fullName evidence="21">Pyridoxine kinase</fullName>
    </alternativeName>
</protein>
<keyword evidence="11" id="KW-0963">Cytoplasm</keyword>
<keyword evidence="17" id="KW-0067">ATP-binding</keyword>
<dbReference type="Proteomes" id="UP000324091">
    <property type="component" value="Chromosome 1"/>
</dbReference>
<dbReference type="InterPro" id="IPR013749">
    <property type="entry name" value="PM/HMP-P_kinase-1"/>
</dbReference>
<keyword evidence="28" id="KW-1185">Reference proteome</keyword>
<evidence type="ECO:0000256" key="24">
    <source>
        <dbReference type="ARBA" id="ARBA00047377"/>
    </source>
</evidence>
<dbReference type="EMBL" id="RHFK02000001">
    <property type="protein sequence ID" value="TWW80600.1"/>
    <property type="molecule type" value="Genomic_DNA"/>
</dbReference>
<organism evidence="27 28">
    <name type="scientific">Takifugu flavidus</name>
    <name type="common">sansaifugu</name>
    <dbReference type="NCBI Taxonomy" id="433684"/>
    <lineage>
        <taxon>Eukaryota</taxon>
        <taxon>Metazoa</taxon>
        <taxon>Chordata</taxon>
        <taxon>Craniata</taxon>
        <taxon>Vertebrata</taxon>
        <taxon>Euteleostomi</taxon>
        <taxon>Actinopterygii</taxon>
        <taxon>Neopterygii</taxon>
        <taxon>Teleostei</taxon>
        <taxon>Neoteleostei</taxon>
        <taxon>Acanthomorphata</taxon>
        <taxon>Eupercaria</taxon>
        <taxon>Tetraodontiformes</taxon>
        <taxon>Tetradontoidea</taxon>
        <taxon>Tetraodontidae</taxon>
        <taxon>Takifugu</taxon>
    </lineage>
</organism>
<keyword evidence="20" id="KW-0915">Sodium</keyword>
<dbReference type="SUPFAM" id="SSF53613">
    <property type="entry name" value="Ribokinase-like"/>
    <property type="match status" value="2"/>
</dbReference>
<keyword evidence="14" id="KW-0479">Metal-binding</keyword>
<evidence type="ECO:0000256" key="21">
    <source>
        <dbReference type="ARBA" id="ARBA00032808"/>
    </source>
</evidence>
<comment type="cofactor">
    <cofactor evidence="2">
        <name>Zn(2+)</name>
        <dbReference type="ChEBI" id="CHEBI:29105"/>
    </cofactor>
</comment>
<keyword evidence="19" id="KW-0007">Acetylation</keyword>
<dbReference type="GO" id="GO:0005524">
    <property type="term" value="F:ATP binding"/>
    <property type="evidence" value="ECO:0007669"/>
    <property type="project" value="UniProtKB-KW"/>
</dbReference>
<evidence type="ECO:0000256" key="16">
    <source>
        <dbReference type="ARBA" id="ARBA00022777"/>
    </source>
</evidence>
<gene>
    <name evidence="27" type="ORF">D4764_01G0004150</name>
</gene>
<evidence type="ECO:0000256" key="5">
    <source>
        <dbReference type="ARBA" id="ARBA00004835"/>
    </source>
</evidence>
<evidence type="ECO:0000256" key="2">
    <source>
        <dbReference type="ARBA" id="ARBA00001947"/>
    </source>
</evidence>
<evidence type="ECO:0000256" key="1">
    <source>
        <dbReference type="ARBA" id="ARBA00001946"/>
    </source>
</evidence>
<comment type="catalytic activity">
    <reaction evidence="23">
        <text>pyridoxamine + ATP = pyridoxamine 5'-phosphate + ADP + H(+)</text>
        <dbReference type="Rhea" id="RHEA:25104"/>
        <dbReference type="ChEBI" id="CHEBI:15378"/>
        <dbReference type="ChEBI" id="CHEBI:30616"/>
        <dbReference type="ChEBI" id="CHEBI:57761"/>
        <dbReference type="ChEBI" id="CHEBI:58451"/>
        <dbReference type="ChEBI" id="CHEBI:456216"/>
        <dbReference type="EC" id="2.7.1.35"/>
    </reaction>
    <physiologicalReaction direction="left-to-right" evidence="23">
        <dbReference type="Rhea" id="RHEA:25105"/>
    </physiologicalReaction>
</comment>
<keyword evidence="16 27" id="KW-0418">Kinase</keyword>
<evidence type="ECO:0000256" key="12">
    <source>
        <dbReference type="ARBA" id="ARBA00022553"/>
    </source>
</evidence>
<evidence type="ECO:0000256" key="11">
    <source>
        <dbReference type="ARBA" id="ARBA00022490"/>
    </source>
</evidence>
<comment type="caution">
    <text evidence="27">The sequence shown here is derived from an EMBL/GenBank/DDBJ whole genome shotgun (WGS) entry which is preliminary data.</text>
</comment>
<evidence type="ECO:0000259" key="26">
    <source>
        <dbReference type="Pfam" id="PF08543"/>
    </source>
</evidence>
<keyword evidence="15" id="KW-0547">Nucleotide-binding</keyword>
<comment type="pathway">
    <text evidence="5">Cofactor metabolism; pyridoxal 5'-phosphate salvage; pyridoxine 5'-phosphate from pyridoxine: step 1/1.</text>
</comment>
<keyword evidence="18" id="KW-0460">Magnesium</keyword>
<reference evidence="27 28" key="1">
    <citation type="submission" date="2019-04" db="EMBL/GenBank/DDBJ databases">
        <title>Chromosome genome assembly for Takifugu flavidus.</title>
        <authorList>
            <person name="Xiao S."/>
        </authorList>
    </citation>
    <scope>NUCLEOTIDE SEQUENCE [LARGE SCALE GENOMIC DNA]</scope>
    <source>
        <strain evidence="27">HTHZ2018</strain>
        <tissue evidence="27">Muscle</tissue>
    </source>
</reference>
<dbReference type="CDD" id="cd01173">
    <property type="entry name" value="pyridoxal_pyridoxamine_kinase"/>
    <property type="match status" value="1"/>
</dbReference>
<sequence length="386" mass="42367">MECRVLSIQSHVVRGYVGNKSATFPLQVLGFEVDSINSVQFSNHTAICSQNSLWGFILSLLMVTGGLGKGEAGSRNTDTPFSPCGGPTGPWRPQQTMVGVEDELGGFCRLRGIKVILYLSAYVTGYAHWKGQVLTAEELQVLYEGIKLNQVNRYDYILTGYSRDNSFLEMVVDIILELKKTNPSLVYVCDPVMGDHGVMYVPENLLPVYQEKIVPLSDILTPNQFEAELLTGRKIKTEEDAFEVMELLHKMGPGTVVLTSTDLPSKQGDKFLVALGSQKTVKPDGSKTSQKICMDIPKVDAVFVGTGDLFAAMLLAWTHHHPTDLKAACEKTVSVMHHVIKRTINYANDVAGPGKKPSPAQLELRMVQSKADIENPAIAVAVRVLE</sequence>
<keyword evidence="12" id="KW-0597">Phosphoprotein</keyword>
<evidence type="ECO:0000256" key="25">
    <source>
        <dbReference type="ARBA" id="ARBA00048524"/>
    </source>
</evidence>
<evidence type="ECO:0000256" key="3">
    <source>
        <dbReference type="ARBA" id="ARBA00004514"/>
    </source>
</evidence>
<dbReference type="InterPro" id="IPR004625">
    <property type="entry name" value="PyrdxlKinase"/>
</dbReference>
<dbReference type="Pfam" id="PF08543">
    <property type="entry name" value="Phos_pyr_kin"/>
    <property type="match status" value="1"/>
</dbReference>
<comment type="pathway">
    <text evidence="4">Cofactor metabolism; pyridoxal 5'-phosphate salvage; pyridoxamine 5'-phosphate from pyridoxamine: step 1/1.</text>
</comment>
<dbReference type="AlphaFoldDB" id="A0A5C6PQP9"/>
<evidence type="ECO:0000256" key="18">
    <source>
        <dbReference type="ARBA" id="ARBA00022842"/>
    </source>
</evidence>
<comment type="catalytic activity">
    <reaction evidence="25">
        <text>pyridoxine + ATP = pyridoxine 5'-phosphate + ADP + H(+)</text>
        <dbReference type="Rhea" id="RHEA:25108"/>
        <dbReference type="ChEBI" id="CHEBI:15378"/>
        <dbReference type="ChEBI" id="CHEBI:16709"/>
        <dbReference type="ChEBI" id="CHEBI:30616"/>
        <dbReference type="ChEBI" id="CHEBI:58589"/>
        <dbReference type="ChEBI" id="CHEBI:456216"/>
        <dbReference type="EC" id="2.7.1.35"/>
    </reaction>
    <physiologicalReaction direction="left-to-right" evidence="25">
        <dbReference type="Rhea" id="RHEA:25109"/>
    </physiologicalReaction>
</comment>
<evidence type="ECO:0000256" key="8">
    <source>
        <dbReference type="ARBA" id="ARBA00011738"/>
    </source>
</evidence>
<evidence type="ECO:0000256" key="7">
    <source>
        <dbReference type="ARBA" id="ARBA00008805"/>
    </source>
</evidence>
<comment type="pathway">
    <text evidence="6">Cofactor metabolism; pyridoxal 5'-phosphate salvage; pyridoxal 5'-phosphate from pyridoxal: step 1/1.</text>
</comment>
<evidence type="ECO:0000256" key="9">
    <source>
        <dbReference type="ARBA" id="ARBA00012104"/>
    </source>
</evidence>
<evidence type="ECO:0000256" key="22">
    <source>
        <dbReference type="ARBA" id="ARBA00045787"/>
    </source>
</evidence>